<keyword evidence="2" id="KW-1185">Reference proteome</keyword>
<dbReference type="AlphaFoldDB" id="A0ABD3PVT3"/>
<accession>A0ABD3PVT3</accession>
<organism evidence="1 2">
    <name type="scientific">Cyclotella atomus</name>
    <dbReference type="NCBI Taxonomy" id="382360"/>
    <lineage>
        <taxon>Eukaryota</taxon>
        <taxon>Sar</taxon>
        <taxon>Stramenopiles</taxon>
        <taxon>Ochrophyta</taxon>
        <taxon>Bacillariophyta</taxon>
        <taxon>Coscinodiscophyceae</taxon>
        <taxon>Thalassiosirophycidae</taxon>
        <taxon>Stephanodiscales</taxon>
        <taxon>Stephanodiscaceae</taxon>
        <taxon>Cyclotella</taxon>
    </lineage>
</organism>
<sequence>MTSNLSTKGQALLEEWPSSPRQHLLEDWPRVESPRPKEKKRVRIDEYSEVRIFNNRSYISKKSYSKDDVDMFKAQIAVEARSLQNLISRFGSSTGSAIHSALDLGMLQIESLVGMEHLVSTSARDQFVLERKTHSAVVLRAQKLLQEQHDYSDEIASDMLAKAASISSSDSAKKDGLRAAMSLKAPSAQSKLGL</sequence>
<gene>
    <name evidence="1" type="ORF">ACHAWO_006068</name>
</gene>
<comment type="caution">
    <text evidence="1">The sequence shown here is derived from an EMBL/GenBank/DDBJ whole genome shotgun (WGS) entry which is preliminary data.</text>
</comment>
<name>A0ABD3PVT3_9STRA</name>
<dbReference type="Proteomes" id="UP001530400">
    <property type="component" value="Unassembled WGS sequence"/>
</dbReference>
<reference evidence="1 2" key="1">
    <citation type="submission" date="2024-10" db="EMBL/GenBank/DDBJ databases">
        <title>Updated reference genomes for cyclostephanoid diatoms.</title>
        <authorList>
            <person name="Roberts W.R."/>
            <person name="Alverson A.J."/>
        </authorList>
    </citation>
    <scope>NUCLEOTIDE SEQUENCE [LARGE SCALE GENOMIC DNA]</scope>
    <source>
        <strain evidence="1 2">AJA010-31</strain>
    </source>
</reference>
<evidence type="ECO:0000313" key="1">
    <source>
        <dbReference type="EMBL" id="KAL3792249.1"/>
    </source>
</evidence>
<proteinExistence type="predicted"/>
<dbReference type="EMBL" id="JALLPJ020000432">
    <property type="protein sequence ID" value="KAL3792249.1"/>
    <property type="molecule type" value="Genomic_DNA"/>
</dbReference>
<evidence type="ECO:0000313" key="2">
    <source>
        <dbReference type="Proteomes" id="UP001530400"/>
    </source>
</evidence>
<protein>
    <submittedName>
        <fullName evidence="1">Uncharacterized protein</fullName>
    </submittedName>
</protein>